<dbReference type="GO" id="GO:0004519">
    <property type="term" value="F:endonuclease activity"/>
    <property type="evidence" value="ECO:0007669"/>
    <property type="project" value="UniProtKB-KW"/>
</dbReference>
<keyword evidence="2" id="KW-0378">Hydrolase</keyword>
<dbReference type="Pfam" id="PF04480">
    <property type="entry name" value="DUF559"/>
    <property type="match status" value="1"/>
</dbReference>
<name>A0A239CSK4_9FLAO</name>
<dbReference type="InterPro" id="IPR007569">
    <property type="entry name" value="DUF559"/>
</dbReference>
<organism evidence="2 3">
    <name type="scientific">Dokdonia pacifica</name>
    <dbReference type="NCBI Taxonomy" id="1627892"/>
    <lineage>
        <taxon>Bacteria</taxon>
        <taxon>Pseudomonadati</taxon>
        <taxon>Bacteroidota</taxon>
        <taxon>Flavobacteriia</taxon>
        <taxon>Flavobacteriales</taxon>
        <taxon>Flavobacteriaceae</taxon>
        <taxon>Dokdonia</taxon>
    </lineage>
</organism>
<keyword evidence="3" id="KW-1185">Reference proteome</keyword>
<evidence type="ECO:0000259" key="1">
    <source>
        <dbReference type="Pfam" id="PF04480"/>
    </source>
</evidence>
<reference evidence="2 3" key="1">
    <citation type="submission" date="2017-06" db="EMBL/GenBank/DDBJ databases">
        <authorList>
            <person name="Kim H.J."/>
            <person name="Triplett B.A."/>
        </authorList>
    </citation>
    <scope>NUCLEOTIDE SEQUENCE [LARGE SCALE GENOMIC DNA]</scope>
    <source>
        <strain evidence="2 3">DSM 25597</strain>
    </source>
</reference>
<dbReference type="InterPro" id="IPR047216">
    <property type="entry name" value="Endonuclease_DUF559_bact"/>
</dbReference>
<dbReference type="Proteomes" id="UP000198379">
    <property type="component" value="Unassembled WGS sequence"/>
</dbReference>
<dbReference type="AlphaFoldDB" id="A0A239CSK4"/>
<dbReference type="EMBL" id="FZNY01000008">
    <property type="protein sequence ID" value="SNS22748.1"/>
    <property type="molecule type" value="Genomic_DNA"/>
</dbReference>
<dbReference type="PANTHER" id="PTHR38590:SF1">
    <property type="entry name" value="BLL0828 PROTEIN"/>
    <property type="match status" value="1"/>
</dbReference>
<gene>
    <name evidence="2" type="ORF">SAMN06265376_108153</name>
</gene>
<evidence type="ECO:0000313" key="2">
    <source>
        <dbReference type="EMBL" id="SNS22748.1"/>
    </source>
</evidence>
<dbReference type="CDD" id="cd01038">
    <property type="entry name" value="Endonuclease_DUF559"/>
    <property type="match status" value="1"/>
</dbReference>
<proteinExistence type="predicted"/>
<dbReference type="InterPro" id="IPR011335">
    <property type="entry name" value="Restrct_endonuc-II-like"/>
</dbReference>
<feature type="domain" description="DUF559" evidence="1">
    <location>
        <begin position="11"/>
        <end position="113"/>
    </location>
</feature>
<keyword evidence="2" id="KW-0255">Endonuclease</keyword>
<evidence type="ECO:0000313" key="3">
    <source>
        <dbReference type="Proteomes" id="UP000198379"/>
    </source>
</evidence>
<keyword evidence="2" id="KW-0540">Nuclease</keyword>
<dbReference type="Gene3D" id="3.40.960.10">
    <property type="entry name" value="VSR Endonuclease"/>
    <property type="match status" value="1"/>
</dbReference>
<dbReference type="SUPFAM" id="SSF52980">
    <property type="entry name" value="Restriction endonuclease-like"/>
    <property type="match status" value="1"/>
</dbReference>
<sequence>MHGEAKSDKFAFAEYLRKNATPEETKLWEYLKQRPKGYKFRRQHPFNDYILDFYCHRAKLSIEIDGPIHSTQKQYDKDRTSVINEYGISEIRFSNEEIRTNFRKVKETIIATITSITKNHSL</sequence>
<protein>
    <submittedName>
        <fullName evidence="2">Very-short-patch-repair endonuclease</fullName>
    </submittedName>
</protein>
<dbReference type="PANTHER" id="PTHR38590">
    <property type="entry name" value="BLL0828 PROTEIN"/>
    <property type="match status" value="1"/>
</dbReference>
<accession>A0A239CSK4</accession>